<sequence>MRFALIRMTPSYYTSRSKVLNYPSYRAGPSYDSPLHPKILPVLRTTRGTTEYRYVLCPFPLPPRPIHIISASSSPKLSTSSTQLGFSRRCPVPGLSMLSMQSPFLTHLNVSVLRDEVCSGPDIPTLSQIDGSLRASTSSTSTSTSSGTTPDDTSEESPDWTAGADRLPVNLDAMSAFTRSHGFMLDHAHDMDATPKVEELDEDIQSIKQSVGNEEQDAAGAPVAVPRKRGRPRKHPLPAPGGQAKVTKGRSKTGCITCRRRKKKCDETKPACLNCQKNAVVCEGYPPKEIWKSGRQRIADAVRTQTLVSVPRSLPFLIDGIETDIDRRFLDHFVYGFSRVLTLVNDDSNPFKEILLPMATQHRGLMHSLMCLSGSHLSGLDPEPKLKERKYYHFHRAILDLKDNITASSTQNADQDQEQQLLVEDPIIASTIALSLNTICEGETNGEYRPHMDAARYLLVSQQPRNEKFRQFIVEFFQYHDISNALTSLDRRPAFLQTGMRLPDFVPGAQAGMFLGVFDGLFNYISEITQLRDRIRQRFHEGYEPAVDYQTLSEAVQIDTAIRDWKTSHEEDTPNWFLAQLYRQSTWVYLYRTIRPSRPSEKIAQVVDDGLSFLDQLPEDAGAYSIVLMPLFLLGCSAFETHQRERILKGFESLKAYSNLRNIEPALQVVMRVWETMDTNIEESWDWEKIIRDMNMDFLIT</sequence>
<accession>A0A1V6PG21</accession>
<name>A0A1V6PG21_PENDC</name>
<organism evidence="8 9">
    <name type="scientific">Penicillium decumbens</name>
    <dbReference type="NCBI Taxonomy" id="69771"/>
    <lineage>
        <taxon>Eukaryota</taxon>
        <taxon>Fungi</taxon>
        <taxon>Dikarya</taxon>
        <taxon>Ascomycota</taxon>
        <taxon>Pezizomycotina</taxon>
        <taxon>Eurotiomycetes</taxon>
        <taxon>Eurotiomycetidae</taxon>
        <taxon>Eurotiales</taxon>
        <taxon>Aspergillaceae</taxon>
        <taxon>Penicillium</taxon>
    </lineage>
</organism>
<dbReference type="CDD" id="cd00067">
    <property type="entry name" value="GAL4"/>
    <property type="match status" value="1"/>
</dbReference>
<dbReference type="PROSITE" id="PS00463">
    <property type="entry name" value="ZN2_CY6_FUNGAL_1"/>
    <property type="match status" value="1"/>
</dbReference>
<feature type="compositionally biased region" description="Low complexity" evidence="6">
    <location>
        <begin position="136"/>
        <end position="151"/>
    </location>
</feature>
<proteinExistence type="predicted"/>
<feature type="region of interest" description="Disordered" evidence="6">
    <location>
        <begin position="124"/>
        <end position="166"/>
    </location>
</feature>
<dbReference type="PANTHER" id="PTHR37534:SF38">
    <property type="entry name" value="ZN(2)-C6 FUNGAL-TYPE DOMAIN-CONTAINING PROTEIN"/>
    <property type="match status" value="1"/>
</dbReference>
<dbReference type="GO" id="GO:0000981">
    <property type="term" value="F:DNA-binding transcription factor activity, RNA polymerase II-specific"/>
    <property type="evidence" value="ECO:0007669"/>
    <property type="project" value="InterPro"/>
</dbReference>
<evidence type="ECO:0000313" key="8">
    <source>
        <dbReference type="EMBL" id="OQD75991.1"/>
    </source>
</evidence>
<protein>
    <recommendedName>
        <fullName evidence="7">Zn(2)-C6 fungal-type domain-containing protein</fullName>
    </recommendedName>
</protein>
<keyword evidence="5" id="KW-0539">Nucleus</keyword>
<evidence type="ECO:0000259" key="7">
    <source>
        <dbReference type="PROSITE" id="PS50048"/>
    </source>
</evidence>
<dbReference type="Proteomes" id="UP000191522">
    <property type="component" value="Unassembled WGS sequence"/>
</dbReference>
<dbReference type="GO" id="GO:0005634">
    <property type="term" value="C:nucleus"/>
    <property type="evidence" value="ECO:0007669"/>
    <property type="project" value="UniProtKB-SubCell"/>
</dbReference>
<dbReference type="Pfam" id="PF00172">
    <property type="entry name" value="Zn_clus"/>
    <property type="match status" value="1"/>
</dbReference>
<comment type="caution">
    <text evidence="8">The sequence shown here is derived from an EMBL/GenBank/DDBJ whole genome shotgun (WGS) entry which is preliminary data.</text>
</comment>
<dbReference type="GO" id="GO:0045944">
    <property type="term" value="P:positive regulation of transcription by RNA polymerase II"/>
    <property type="evidence" value="ECO:0007669"/>
    <property type="project" value="TreeGrafter"/>
</dbReference>
<reference evidence="9" key="1">
    <citation type="journal article" date="2017" name="Nat. Microbiol.">
        <title>Global analysis of biosynthetic gene clusters reveals vast potential of secondary metabolite production in Penicillium species.</title>
        <authorList>
            <person name="Nielsen J.C."/>
            <person name="Grijseels S."/>
            <person name="Prigent S."/>
            <person name="Ji B."/>
            <person name="Dainat J."/>
            <person name="Nielsen K.F."/>
            <person name="Frisvad J.C."/>
            <person name="Workman M."/>
            <person name="Nielsen J."/>
        </authorList>
    </citation>
    <scope>NUCLEOTIDE SEQUENCE [LARGE SCALE GENOMIC DNA]</scope>
    <source>
        <strain evidence="9">IBT 11843</strain>
    </source>
</reference>
<dbReference type="EMBL" id="MDYL01000005">
    <property type="protein sequence ID" value="OQD75991.1"/>
    <property type="molecule type" value="Genomic_DNA"/>
</dbReference>
<evidence type="ECO:0000256" key="3">
    <source>
        <dbReference type="ARBA" id="ARBA00023125"/>
    </source>
</evidence>
<feature type="domain" description="Zn(2)-C6 fungal-type" evidence="7">
    <location>
        <begin position="254"/>
        <end position="282"/>
    </location>
</feature>
<evidence type="ECO:0000256" key="6">
    <source>
        <dbReference type="SAM" id="MobiDB-lite"/>
    </source>
</evidence>
<dbReference type="PROSITE" id="PS50048">
    <property type="entry name" value="ZN2_CY6_FUNGAL_2"/>
    <property type="match status" value="1"/>
</dbReference>
<evidence type="ECO:0000256" key="1">
    <source>
        <dbReference type="ARBA" id="ARBA00004123"/>
    </source>
</evidence>
<dbReference type="GO" id="GO:0000976">
    <property type="term" value="F:transcription cis-regulatory region binding"/>
    <property type="evidence" value="ECO:0007669"/>
    <property type="project" value="TreeGrafter"/>
</dbReference>
<dbReference type="InterPro" id="IPR001138">
    <property type="entry name" value="Zn2Cys6_DnaBD"/>
</dbReference>
<gene>
    <name evidence="8" type="ORF">PENDEC_c005G04939</name>
</gene>
<dbReference type="InterPro" id="IPR036864">
    <property type="entry name" value="Zn2-C6_fun-type_DNA-bd_sf"/>
</dbReference>
<dbReference type="SUPFAM" id="SSF57701">
    <property type="entry name" value="Zn2/Cys6 DNA-binding domain"/>
    <property type="match status" value="1"/>
</dbReference>
<keyword evidence="3" id="KW-0238">DNA-binding</keyword>
<comment type="subcellular location">
    <subcellularLocation>
        <location evidence="1">Nucleus</location>
    </subcellularLocation>
</comment>
<keyword evidence="4" id="KW-0804">Transcription</keyword>
<dbReference type="STRING" id="69771.A0A1V6PG21"/>
<dbReference type="PANTHER" id="PTHR37534">
    <property type="entry name" value="TRANSCRIPTIONAL ACTIVATOR PROTEIN UGA3"/>
    <property type="match status" value="1"/>
</dbReference>
<evidence type="ECO:0000256" key="4">
    <source>
        <dbReference type="ARBA" id="ARBA00023163"/>
    </source>
</evidence>
<dbReference type="Pfam" id="PF11951">
    <property type="entry name" value="Fungal_trans_2"/>
    <property type="match status" value="1"/>
</dbReference>
<dbReference type="AlphaFoldDB" id="A0A1V6PG21"/>
<dbReference type="Gene3D" id="4.10.240.10">
    <property type="entry name" value="Zn(2)-C6 fungal-type DNA-binding domain"/>
    <property type="match status" value="1"/>
</dbReference>
<evidence type="ECO:0000256" key="5">
    <source>
        <dbReference type="ARBA" id="ARBA00023242"/>
    </source>
</evidence>
<dbReference type="InterPro" id="IPR021858">
    <property type="entry name" value="Fun_TF"/>
</dbReference>
<dbReference type="OMA" id="DMNMDFL"/>
<dbReference type="GO" id="GO:0008270">
    <property type="term" value="F:zinc ion binding"/>
    <property type="evidence" value="ECO:0007669"/>
    <property type="project" value="InterPro"/>
</dbReference>
<keyword evidence="9" id="KW-1185">Reference proteome</keyword>
<evidence type="ECO:0000313" key="9">
    <source>
        <dbReference type="Proteomes" id="UP000191522"/>
    </source>
</evidence>
<evidence type="ECO:0000256" key="2">
    <source>
        <dbReference type="ARBA" id="ARBA00023015"/>
    </source>
</evidence>
<feature type="compositionally biased region" description="Basic residues" evidence="6">
    <location>
        <begin position="226"/>
        <end position="236"/>
    </location>
</feature>
<dbReference type="OrthoDB" id="5333823at2759"/>
<feature type="region of interest" description="Disordered" evidence="6">
    <location>
        <begin position="210"/>
        <end position="249"/>
    </location>
</feature>
<dbReference type="SMART" id="SM00066">
    <property type="entry name" value="GAL4"/>
    <property type="match status" value="1"/>
</dbReference>
<keyword evidence="2" id="KW-0805">Transcription regulation</keyword>